<dbReference type="AlphaFoldDB" id="A0AAV1H367"/>
<dbReference type="InterPro" id="IPR055308">
    <property type="entry name" value="TEX47-like"/>
</dbReference>
<dbReference type="GO" id="GO:0071949">
    <property type="term" value="F:FAD binding"/>
    <property type="evidence" value="ECO:0007669"/>
    <property type="project" value="InterPro"/>
</dbReference>
<evidence type="ECO:0000259" key="1">
    <source>
        <dbReference type="SMART" id="SM01034"/>
    </source>
</evidence>
<evidence type="ECO:0000313" key="2">
    <source>
        <dbReference type="EMBL" id="CAJ1079975.1"/>
    </source>
</evidence>
<gene>
    <name evidence="2" type="ORF">XNOV1_A040282</name>
</gene>
<proteinExistence type="predicted"/>
<feature type="domain" description="BLUF" evidence="1">
    <location>
        <begin position="60"/>
        <end position="164"/>
    </location>
</feature>
<dbReference type="EMBL" id="OY660882">
    <property type="protein sequence ID" value="CAJ1079975.1"/>
    <property type="molecule type" value="Genomic_DNA"/>
</dbReference>
<dbReference type="PANTHER" id="PTHR34035:SF1">
    <property type="entry name" value="TESTIS-EXPRESSED PROTEIN 47"/>
    <property type="match status" value="1"/>
</dbReference>
<dbReference type="PANTHER" id="PTHR34035">
    <property type="entry name" value="TESTIS-EXPRESSED PROTEIN 47"/>
    <property type="match status" value="1"/>
</dbReference>
<dbReference type="SMART" id="SM01034">
    <property type="entry name" value="BLUF"/>
    <property type="match status" value="1"/>
</dbReference>
<evidence type="ECO:0000313" key="3">
    <source>
        <dbReference type="Proteomes" id="UP001178508"/>
    </source>
</evidence>
<keyword evidence="3" id="KW-1185">Reference proteome</keyword>
<name>A0AAV1H367_XYRNO</name>
<accession>A0AAV1H367</accession>
<dbReference type="Pfam" id="PF24787">
    <property type="entry name" value="TEX47"/>
    <property type="match status" value="1"/>
</dbReference>
<sequence length="271" mass="31371">MVTHTELRPQTFLSKFTKGAMASSLKNKAFSLSSWKTEEDNVSMNMFDNMRAKMREKIVLQRLIVIARLPRHLADRKEVGAYYERLNSQLTKQYRMDPMTGLLLIYSSCVLHIIESSWDVLLAVLKDLKEMQQQQEDTLLEDPKVLFMDHHPESRLFQQWSHKVLSAEQTVRDTGPKRLEEEEEGDTETLFCSVMSALQKLSENVDIPKKIIPGSVHDETPELIVSQKVLEKLLDRDEVLTLKQYLELYDSPLHIDMDFGQIVRSSCLTTV</sequence>
<reference evidence="2" key="1">
    <citation type="submission" date="2023-08" db="EMBL/GenBank/DDBJ databases">
        <authorList>
            <person name="Alioto T."/>
            <person name="Alioto T."/>
            <person name="Gomez Garrido J."/>
        </authorList>
    </citation>
    <scope>NUCLEOTIDE SEQUENCE</scope>
</reference>
<organism evidence="2 3">
    <name type="scientific">Xyrichtys novacula</name>
    <name type="common">Pearly razorfish</name>
    <name type="synonym">Hemipteronotus novacula</name>
    <dbReference type="NCBI Taxonomy" id="13765"/>
    <lineage>
        <taxon>Eukaryota</taxon>
        <taxon>Metazoa</taxon>
        <taxon>Chordata</taxon>
        <taxon>Craniata</taxon>
        <taxon>Vertebrata</taxon>
        <taxon>Euteleostomi</taxon>
        <taxon>Actinopterygii</taxon>
        <taxon>Neopterygii</taxon>
        <taxon>Teleostei</taxon>
        <taxon>Neoteleostei</taxon>
        <taxon>Acanthomorphata</taxon>
        <taxon>Eupercaria</taxon>
        <taxon>Labriformes</taxon>
        <taxon>Labridae</taxon>
        <taxon>Xyrichtys</taxon>
    </lineage>
</organism>
<protein>
    <submittedName>
        <fullName evidence="2">Testis-expressed protein 47</fullName>
    </submittedName>
</protein>
<dbReference type="GO" id="GO:0009882">
    <property type="term" value="F:blue light photoreceptor activity"/>
    <property type="evidence" value="ECO:0007669"/>
    <property type="project" value="InterPro"/>
</dbReference>
<dbReference type="InterPro" id="IPR007024">
    <property type="entry name" value="BLUF_domain"/>
</dbReference>
<dbReference type="Proteomes" id="UP001178508">
    <property type="component" value="Chromosome 19"/>
</dbReference>